<dbReference type="EMBL" id="GDHC01013983">
    <property type="protein sequence ID" value="JAQ04646.1"/>
    <property type="molecule type" value="Transcribed_RNA"/>
</dbReference>
<dbReference type="EMBL" id="GBHO01015774">
    <property type="protein sequence ID" value="JAG27830.1"/>
    <property type="molecule type" value="Transcribed_RNA"/>
</dbReference>
<evidence type="ECO:0000256" key="1">
    <source>
        <dbReference type="SAM" id="MobiDB-lite"/>
    </source>
</evidence>
<sequence length="204" mass="22453">MSDDDDDPPSSPYQEPKLKKARHQWQVKGSSSSSQSVDDPQPCCSRNVSTADESSPAGNESEDERRSPCRMVIAWRTQQLAKAVFDNTINTMIENMSFPLPEFGNIMDSYSTARSNNNLEDQAVRMAIRSHGLQKPCSCSRQRVTPHVPCYIPFHHRTDSSIFGGPSTSSVAIRQQDSVEQDILSEAVNVAILNKGLGASHGSI</sequence>
<reference evidence="2" key="1">
    <citation type="journal article" date="2014" name="PLoS ONE">
        <title>Transcriptome-Based Identification of ABC Transporters in the Western Tarnished Plant Bug Lygus hesperus.</title>
        <authorList>
            <person name="Hull J.J."/>
            <person name="Chaney K."/>
            <person name="Geib S.M."/>
            <person name="Fabrick J.A."/>
            <person name="Brent C.S."/>
            <person name="Walsh D."/>
            <person name="Lavine L.C."/>
        </authorList>
    </citation>
    <scope>NUCLEOTIDE SEQUENCE</scope>
</reference>
<proteinExistence type="predicted"/>
<feature type="region of interest" description="Disordered" evidence="1">
    <location>
        <begin position="1"/>
        <end position="68"/>
    </location>
</feature>
<gene>
    <name evidence="2" type="ORF">CM83_44555</name>
    <name evidence="3" type="ORF">g.50134</name>
</gene>
<organism evidence="2">
    <name type="scientific">Lygus hesperus</name>
    <name type="common">Western plant bug</name>
    <dbReference type="NCBI Taxonomy" id="30085"/>
    <lineage>
        <taxon>Eukaryota</taxon>
        <taxon>Metazoa</taxon>
        <taxon>Ecdysozoa</taxon>
        <taxon>Arthropoda</taxon>
        <taxon>Hexapoda</taxon>
        <taxon>Insecta</taxon>
        <taxon>Pterygota</taxon>
        <taxon>Neoptera</taxon>
        <taxon>Paraneoptera</taxon>
        <taxon>Hemiptera</taxon>
        <taxon>Heteroptera</taxon>
        <taxon>Panheteroptera</taxon>
        <taxon>Cimicomorpha</taxon>
        <taxon>Miridae</taxon>
        <taxon>Mirini</taxon>
        <taxon>Lygus</taxon>
    </lineage>
</organism>
<protein>
    <submittedName>
        <fullName evidence="2">Uncharacterized protein</fullName>
    </submittedName>
</protein>
<name>A0A0A9YEA0_LYGHE</name>
<dbReference type="AlphaFoldDB" id="A0A0A9YEA0"/>
<evidence type="ECO:0000313" key="2">
    <source>
        <dbReference type="EMBL" id="JAG27830.1"/>
    </source>
</evidence>
<accession>A0A0A9YEA0</accession>
<reference evidence="3" key="3">
    <citation type="journal article" date="2016" name="Gigascience">
        <title>De novo construction of an expanded transcriptome assembly for the western tarnished plant bug, Lygus hesperus.</title>
        <authorList>
            <person name="Tassone E.E."/>
            <person name="Geib S.M."/>
            <person name="Hall B."/>
            <person name="Fabrick J.A."/>
            <person name="Brent C.S."/>
            <person name="Hull J.J."/>
        </authorList>
    </citation>
    <scope>NUCLEOTIDE SEQUENCE</scope>
</reference>
<feature type="compositionally biased region" description="Polar residues" evidence="1">
    <location>
        <begin position="44"/>
        <end position="58"/>
    </location>
</feature>
<reference evidence="2" key="2">
    <citation type="submission" date="2014-07" db="EMBL/GenBank/DDBJ databases">
        <authorList>
            <person name="Hull J."/>
        </authorList>
    </citation>
    <scope>NUCLEOTIDE SEQUENCE</scope>
</reference>
<evidence type="ECO:0000313" key="3">
    <source>
        <dbReference type="EMBL" id="JAQ04646.1"/>
    </source>
</evidence>